<keyword evidence="1" id="KW-0472">Membrane</keyword>
<evidence type="ECO:0000313" key="2">
    <source>
        <dbReference type="EMBL" id="ETD22930.1"/>
    </source>
</evidence>
<dbReference type="HOGENOM" id="CLU_3403923_0_0_7"/>
<keyword evidence="1" id="KW-0812">Transmembrane</keyword>
<name>V8C7D2_9HELI</name>
<dbReference type="AlphaFoldDB" id="V8C7D2"/>
<dbReference type="STRING" id="1357400.HMPREF2086_01731"/>
<reference evidence="2 3" key="1">
    <citation type="journal article" date="2014" name="Genome Announc.">
        <title>Draft genome sequences of six enterohepatic helicobacter species isolated from humans and one from rhesus macaques.</title>
        <authorList>
            <person name="Shen Z."/>
            <person name="Sheh A."/>
            <person name="Young S.K."/>
            <person name="Abouelliel A."/>
            <person name="Ward D.V."/>
            <person name="Earl A.M."/>
            <person name="Fox J.G."/>
        </authorList>
    </citation>
    <scope>NUCLEOTIDE SEQUENCE [LARGE SCALE GENOMIC DNA]</scope>
    <source>
        <strain evidence="2 3">MIT 99-5501</strain>
    </source>
</reference>
<accession>V8C7D2</accession>
<proteinExistence type="predicted"/>
<feature type="transmembrane region" description="Helical" evidence="1">
    <location>
        <begin position="6"/>
        <end position="25"/>
    </location>
</feature>
<sequence>MEFLVFGVIFCGIAFIGILALNTAIKELKS</sequence>
<keyword evidence="1" id="KW-1133">Transmembrane helix</keyword>
<evidence type="ECO:0000256" key="1">
    <source>
        <dbReference type="SAM" id="Phobius"/>
    </source>
</evidence>
<keyword evidence="3" id="KW-1185">Reference proteome</keyword>
<gene>
    <name evidence="2" type="ORF">HMPREF2086_01731</name>
</gene>
<dbReference type="EMBL" id="AZJI01000007">
    <property type="protein sequence ID" value="ETD22930.1"/>
    <property type="molecule type" value="Genomic_DNA"/>
</dbReference>
<organism evidence="2 3">
    <name type="scientific">Helicobacter macacae MIT 99-5501</name>
    <dbReference type="NCBI Taxonomy" id="1357400"/>
    <lineage>
        <taxon>Bacteria</taxon>
        <taxon>Pseudomonadati</taxon>
        <taxon>Campylobacterota</taxon>
        <taxon>Epsilonproteobacteria</taxon>
        <taxon>Campylobacterales</taxon>
        <taxon>Helicobacteraceae</taxon>
        <taxon>Helicobacter</taxon>
    </lineage>
</organism>
<comment type="caution">
    <text evidence="2">The sequence shown here is derived from an EMBL/GenBank/DDBJ whole genome shotgun (WGS) entry which is preliminary data.</text>
</comment>
<dbReference type="Proteomes" id="UP000018731">
    <property type="component" value="Unassembled WGS sequence"/>
</dbReference>
<evidence type="ECO:0000313" key="3">
    <source>
        <dbReference type="Proteomes" id="UP000018731"/>
    </source>
</evidence>
<protein>
    <submittedName>
        <fullName evidence="2">Uncharacterized protein</fullName>
    </submittedName>
</protein>